<feature type="signal peptide" evidence="2">
    <location>
        <begin position="1"/>
        <end position="28"/>
    </location>
</feature>
<feature type="transmembrane region" description="Helical" evidence="1">
    <location>
        <begin position="454"/>
        <end position="473"/>
    </location>
</feature>
<dbReference type="SUPFAM" id="SSF52833">
    <property type="entry name" value="Thioredoxin-like"/>
    <property type="match status" value="1"/>
</dbReference>
<dbReference type="EMBL" id="JAKIKP010000005">
    <property type="protein sequence ID" value="MCL1142869.1"/>
    <property type="molecule type" value="Genomic_DNA"/>
</dbReference>
<dbReference type="AlphaFoldDB" id="A0A9X1ZIB9"/>
<reference evidence="3" key="1">
    <citation type="submission" date="2022-01" db="EMBL/GenBank/DDBJ databases">
        <title>Whole genome-based taxonomy of the Shewanellaceae.</title>
        <authorList>
            <person name="Martin-Rodriguez A.J."/>
        </authorList>
    </citation>
    <scope>NUCLEOTIDE SEQUENCE</scope>
    <source>
        <strain evidence="3">DSM 16422</strain>
    </source>
</reference>
<comment type="caution">
    <text evidence="3">The sequence shown here is derived from an EMBL/GenBank/DDBJ whole genome shotgun (WGS) entry which is preliminary data.</text>
</comment>
<dbReference type="Proteomes" id="UP001139333">
    <property type="component" value="Unassembled WGS sequence"/>
</dbReference>
<keyword evidence="2" id="KW-0732">Signal</keyword>
<feature type="transmembrane region" description="Helical" evidence="1">
    <location>
        <begin position="428"/>
        <end position="448"/>
    </location>
</feature>
<organism evidence="3 4">
    <name type="scientific">Shewanella gaetbuli</name>
    <dbReference type="NCBI Taxonomy" id="220752"/>
    <lineage>
        <taxon>Bacteria</taxon>
        <taxon>Pseudomonadati</taxon>
        <taxon>Pseudomonadota</taxon>
        <taxon>Gammaproteobacteria</taxon>
        <taxon>Alteromonadales</taxon>
        <taxon>Shewanellaceae</taxon>
        <taxon>Shewanella</taxon>
    </lineage>
</organism>
<protein>
    <submittedName>
        <fullName evidence="3">Cytochrome C biosynthesis protein</fullName>
    </submittedName>
</protein>
<sequence length="484" mass="52416">MKHLRLCIMLLCALMSLLLGISSTTVNATPSDDMTWISHSTETPQVKLHFFWSQTCPHCKKAHPFIDALNDRLDWVTVDDYLISETGNVDKLMAMGKLTGVEPKSVPYIAICGEAIVGYNSHQVTGQFIVERLMNCYQQHGGTVDSQVISQQLQDFLTLDEANTPLFGTCGDSTDETSADAASTCSMAANGADTTSELDTQAVQPVDLPIIGAVHPEKMSLPLLTVVLAGVDAFNPCAFFVLLFLLSIMVNAGSRKRMLLVGGIFVFFSGFIYFIFMSAWLNLFQLLGGGDGGVIITCAGVLALIAAVINIKDYCFGRGDVSLSMSVENRGSLIKRMGKLSKASSLPTMIVGSSVLAILANAYELLCTAGFPMIYTSVLSISNLDEMQTYLYLVAYNVIYVIPLATIVIVFSLTLGKRKLTEKEGEKLKLMSGIMMLGLGSMLVINPMALQDPVLSIGLIIGAILLTFIVVKINQIRAVKLKNQ</sequence>
<evidence type="ECO:0000313" key="4">
    <source>
        <dbReference type="Proteomes" id="UP001139333"/>
    </source>
</evidence>
<keyword evidence="1" id="KW-0472">Membrane</keyword>
<evidence type="ECO:0000256" key="1">
    <source>
        <dbReference type="SAM" id="Phobius"/>
    </source>
</evidence>
<dbReference type="RefSeq" id="WP_248995549.1">
    <property type="nucleotide sequence ID" value="NZ_JAKIKP010000005.1"/>
</dbReference>
<evidence type="ECO:0000313" key="3">
    <source>
        <dbReference type="EMBL" id="MCL1142869.1"/>
    </source>
</evidence>
<accession>A0A9X1ZIB9</accession>
<feature type="transmembrane region" description="Helical" evidence="1">
    <location>
        <begin position="258"/>
        <end position="281"/>
    </location>
</feature>
<keyword evidence="4" id="KW-1185">Reference proteome</keyword>
<feature type="transmembrane region" description="Helical" evidence="1">
    <location>
        <begin position="346"/>
        <end position="374"/>
    </location>
</feature>
<feature type="transmembrane region" description="Helical" evidence="1">
    <location>
        <begin position="394"/>
        <end position="416"/>
    </location>
</feature>
<keyword evidence="1" id="KW-1133">Transmembrane helix</keyword>
<name>A0A9X1ZIB9_9GAMM</name>
<keyword evidence="1" id="KW-0812">Transmembrane</keyword>
<feature type="transmembrane region" description="Helical" evidence="1">
    <location>
        <begin position="293"/>
        <end position="311"/>
    </location>
</feature>
<gene>
    <name evidence="3" type="ORF">L2672_09210</name>
</gene>
<dbReference type="InterPro" id="IPR036249">
    <property type="entry name" value="Thioredoxin-like_sf"/>
</dbReference>
<proteinExistence type="predicted"/>
<feature type="transmembrane region" description="Helical" evidence="1">
    <location>
        <begin position="223"/>
        <end position="246"/>
    </location>
</feature>
<evidence type="ECO:0000256" key="2">
    <source>
        <dbReference type="SAM" id="SignalP"/>
    </source>
</evidence>
<feature type="chain" id="PRO_5040800335" evidence="2">
    <location>
        <begin position="29"/>
        <end position="484"/>
    </location>
</feature>
<dbReference type="Gene3D" id="3.40.30.10">
    <property type="entry name" value="Glutaredoxin"/>
    <property type="match status" value="1"/>
</dbReference>